<organism evidence="2 3">
    <name type="scientific">Lacticaseibacillus nasuensis JCM 17158</name>
    <dbReference type="NCBI Taxonomy" id="1291734"/>
    <lineage>
        <taxon>Bacteria</taxon>
        <taxon>Bacillati</taxon>
        <taxon>Bacillota</taxon>
        <taxon>Bacilli</taxon>
        <taxon>Lactobacillales</taxon>
        <taxon>Lactobacillaceae</taxon>
        <taxon>Lacticaseibacillus</taxon>
    </lineage>
</organism>
<gene>
    <name evidence="2" type="ORF">FD02_GL000749</name>
</gene>
<name>A0A0R1K1Y7_9LACO</name>
<comment type="caution">
    <text evidence="2">The sequence shown here is derived from an EMBL/GenBank/DDBJ whole genome shotgun (WGS) entry which is preliminary data.</text>
</comment>
<dbReference type="Pfam" id="PF05043">
    <property type="entry name" value="Mga"/>
    <property type="match status" value="1"/>
</dbReference>
<accession>A0A0R1K1Y7</accession>
<keyword evidence="3" id="KW-1185">Reference proteome</keyword>
<dbReference type="EMBL" id="AZDJ01000001">
    <property type="protein sequence ID" value="KRK74154.1"/>
    <property type="molecule type" value="Genomic_DNA"/>
</dbReference>
<dbReference type="STRING" id="1291734.FD02_GL000749"/>
<protein>
    <submittedName>
        <fullName evidence="2">Transcriptional regulator</fullName>
    </submittedName>
</protein>
<dbReference type="PATRIC" id="fig|1291734.4.peg.775"/>
<feature type="domain" description="Mga helix-turn-helix" evidence="1">
    <location>
        <begin position="82"/>
        <end position="163"/>
    </location>
</feature>
<dbReference type="Proteomes" id="UP000051804">
    <property type="component" value="Unassembled WGS sequence"/>
</dbReference>
<reference evidence="2 3" key="1">
    <citation type="journal article" date="2015" name="Genome Announc.">
        <title>Expanding the biotechnology potential of lactobacilli through comparative genomics of 213 strains and associated genera.</title>
        <authorList>
            <person name="Sun Z."/>
            <person name="Harris H.M."/>
            <person name="McCann A."/>
            <person name="Guo C."/>
            <person name="Argimon S."/>
            <person name="Zhang W."/>
            <person name="Yang X."/>
            <person name="Jeffery I.B."/>
            <person name="Cooney J.C."/>
            <person name="Kagawa T.F."/>
            <person name="Liu W."/>
            <person name="Song Y."/>
            <person name="Salvetti E."/>
            <person name="Wrobel A."/>
            <person name="Rasinkangas P."/>
            <person name="Parkhill J."/>
            <person name="Rea M.C."/>
            <person name="O'Sullivan O."/>
            <person name="Ritari J."/>
            <person name="Douillard F.P."/>
            <person name="Paul Ross R."/>
            <person name="Yang R."/>
            <person name="Briner A.E."/>
            <person name="Felis G.E."/>
            <person name="de Vos W.M."/>
            <person name="Barrangou R."/>
            <person name="Klaenhammer T.R."/>
            <person name="Caufield P.W."/>
            <person name="Cui Y."/>
            <person name="Zhang H."/>
            <person name="O'Toole P.W."/>
        </authorList>
    </citation>
    <scope>NUCLEOTIDE SEQUENCE [LARGE SCALE GENOMIC DNA]</scope>
    <source>
        <strain evidence="2 3">JCM 17158</strain>
    </source>
</reference>
<dbReference type="AlphaFoldDB" id="A0A0R1K1Y7"/>
<proteinExistence type="predicted"/>
<evidence type="ECO:0000313" key="3">
    <source>
        <dbReference type="Proteomes" id="UP000051804"/>
    </source>
</evidence>
<evidence type="ECO:0000313" key="2">
    <source>
        <dbReference type="EMBL" id="KRK74154.1"/>
    </source>
</evidence>
<dbReference type="InterPro" id="IPR007737">
    <property type="entry name" value="Mga_HTH"/>
</dbReference>
<dbReference type="RefSeq" id="WP_056949801.1">
    <property type="nucleotide sequence ID" value="NZ_AZDJ01000001.1"/>
</dbReference>
<evidence type="ECO:0000259" key="1">
    <source>
        <dbReference type="Pfam" id="PF05043"/>
    </source>
</evidence>
<sequence>MFESYFFDKHMLTNYRVFRVMKALSTSSFTVTRLAEVVGLSYAQTYAAFQAIMKDLQSLGIVPETAVNEVTFQHIAKAITVDQYRLHLLDQSPSFNLFRYLFTAPVPNVHEFCADHHYNITTLRRRAAAYKRYLASCHITLNTSTWALEGAEVQIRLAMETFFLLGYRGNGWPFTAALDATVRDHLARLTPAVRQQWFIPLASAMQDRMRLACQLLRQRQGHLLPELPALSYLEQAEKRPLPPLFTADELSDVHRQTETLFYCFMQLHSLSFDLQPTPATSWLLSRFGALEVAPVAYAKGLVAWLDQHEQALGGEPANNDRMLANLYRIAYSFAVVGTNFSRRVDFYSSDELGSDHGALASCINAYAAQLPTTGVLGEFHDLAPLMTTGLFLTTARCYPQLNTDHCLKVATLVDPGTFAIRDLLQFLAGIQFVKLVAPADYREADLIITTLVDPADAGTELRPDTPVIHWQTTATDNDYFRLYTALQTACERHNRR</sequence>